<dbReference type="AlphaFoldDB" id="X1G1N2"/>
<evidence type="ECO:0000313" key="1">
    <source>
        <dbReference type="EMBL" id="GAH38715.1"/>
    </source>
</evidence>
<organism evidence="1">
    <name type="scientific">marine sediment metagenome</name>
    <dbReference type="NCBI Taxonomy" id="412755"/>
    <lineage>
        <taxon>unclassified sequences</taxon>
        <taxon>metagenomes</taxon>
        <taxon>ecological metagenomes</taxon>
    </lineage>
</organism>
<reference evidence="1" key="1">
    <citation type="journal article" date="2014" name="Front. Microbiol.">
        <title>High frequency of phylogenetically diverse reductive dehalogenase-homologous genes in deep subseafloor sedimentary metagenomes.</title>
        <authorList>
            <person name="Kawai M."/>
            <person name="Futagami T."/>
            <person name="Toyoda A."/>
            <person name="Takaki Y."/>
            <person name="Nishi S."/>
            <person name="Hori S."/>
            <person name="Arai W."/>
            <person name="Tsubouchi T."/>
            <person name="Morono Y."/>
            <person name="Uchiyama I."/>
            <person name="Ito T."/>
            <person name="Fujiyama A."/>
            <person name="Inagaki F."/>
            <person name="Takami H."/>
        </authorList>
    </citation>
    <scope>NUCLEOTIDE SEQUENCE</scope>
    <source>
        <strain evidence="1">Expedition CK06-06</strain>
    </source>
</reference>
<name>X1G1N2_9ZZZZ</name>
<sequence>MRKILFSLIAILLAVGVVGAGAFAVFSDVEEVEQNVFTAGTLDLKV</sequence>
<dbReference type="EMBL" id="BARU01008247">
    <property type="protein sequence ID" value="GAH38715.1"/>
    <property type="molecule type" value="Genomic_DNA"/>
</dbReference>
<dbReference type="InterPro" id="IPR022121">
    <property type="entry name" value="Peptidase_M73_camelysin"/>
</dbReference>
<protein>
    <submittedName>
        <fullName evidence="1">Uncharacterized protein</fullName>
    </submittedName>
</protein>
<dbReference type="Pfam" id="PF12389">
    <property type="entry name" value="Peptidase_M73"/>
    <property type="match status" value="1"/>
</dbReference>
<gene>
    <name evidence="1" type="ORF">S03H2_16163</name>
</gene>
<proteinExistence type="predicted"/>
<dbReference type="NCBIfam" id="TIGR04088">
    <property type="entry name" value="cognate_SipW"/>
    <property type="match status" value="1"/>
</dbReference>
<accession>X1G1N2</accession>
<comment type="caution">
    <text evidence="1">The sequence shown here is derived from an EMBL/GenBank/DDBJ whole genome shotgun (WGS) entry which is preliminary data.</text>
</comment>
<dbReference type="InterPro" id="IPR023833">
    <property type="entry name" value="Signal_pept_SipW-depend-type"/>
</dbReference>
<feature type="non-terminal residue" evidence="1">
    <location>
        <position position="46"/>
    </location>
</feature>